<evidence type="ECO:0000256" key="6">
    <source>
        <dbReference type="ARBA" id="ARBA00022723"/>
    </source>
</evidence>
<reference evidence="11 12" key="1">
    <citation type="submission" date="2013-03" db="EMBL/GenBank/DDBJ databases">
        <title>The Genome Sequence of Cladophialophora carrionii CBS 160.54.</title>
        <authorList>
            <consortium name="The Broad Institute Genomics Platform"/>
            <person name="Cuomo C."/>
            <person name="de Hoog S."/>
            <person name="Gorbushina A."/>
            <person name="Walker B."/>
            <person name="Young S.K."/>
            <person name="Zeng Q."/>
            <person name="Gargeya S."/>
            <person name="Fitzgerald M."/>
            <person name="Haas B."/>
            <person name="Abouelleil A."/>
            <person name="Allen A.W."/>
            <person name="Alvarado L."/>
            <person name="Arachchi H.M."/>
            <person name="Berlin A.M."/>
            <person name="Chapman S.B."/>
            <person name="Gainer-Dewar J."/>
            <person name="Goldberg J."/>
            <person name="Griggs A."/>
            <person name="Gujja S."/>
            <person name="Hansen M."/>
            <person name="Howarth C."/>
            <person name="Imamovic A."/>
            <person name="Ireland A."/>
            <person name="Larimer J."/>
            <person name="McCowan C."/>
            <person name="Murphy C."/>
            <person name="Pearson M."/>
            <person name="Poon T.W."/>
            <person name="Priest M."/>
            <person name="Roberts A."/>
            <person name="Saif S."/>
            <person name="Shea T."/>
            <person name="Sisk P."/>
            <person name="Sykes S."/>
            <person name="Wortman J."/>
            <person name="Nusbaum C."/>
            <person name="Birren B."/>
        </authorList>
    </citation>
    <scope>NUCLEOTIDE SEQUENCE [LARGE SCALE GENOMIC DNA]</scope>
    <source>
        <strain evidence="11 12">CBS 160.54</strain>
    </source>
</reference>
<evidence type="ECO:0000313" key="11">
    <source>
        <dbReference type="EMBL" id="ETI25063.1"/>
    </source>
</evidence>
<dbReference type="GO" id="GO:0097354">
    <property type="term" value="P:prenylation"/>
    <property type="evidence" value="ECO:0007669"/>
    <property type="project" value="UniProtKB-UniRule"/>
</dbReference>
<evidence type="ECO:0000256" key="5">
    <source>
        <dbReference type="ARBA" id="ARBA00022679"/>
    </source>
</evidence>
<evidence type="ECO:0000256" key="8">
    <source>
        <dbReference type="ARBA" id="ARBA00022833"/>
    </source>
</evidence>
<organism evidence="11 12">
    <name type="scientific">Cladophialophora carrionii CBS 160.54</name>
    <dbReference type="NCBI Taxonomy" id="1279043"/>
    <lineage>
        <taxon>Eukaryota</taxon>
        <taxon>Fungi</taxon>
        <taxon>Dikarya</taxon>
        <taxon>Ascomycota</taxon>
        <taxon>Pezizomycotina</taxon>
        <taxon>Eurotiomycetes</taxon>
        <taxon>Chaetothyriomycetidae</taxon>
        <taxon>Chaetothyriales</taxon>
        <taxon>Herpotrichiellaceae</taxon>
        <taxon>Cladophialophora</taxon>
    </lineage>
</organism>
<dbReference type="EMBL" id="KB822704">
    <property type="protein sequence ID" value="ETI25063.1"/>
    <property type="molecule type" value="Genomic_DNA"/>
</dbReference>
<evidence type="ECO:0000256" key="2">
    <source>
        <dbReference type="ARBA" id="ARBA00012702"/>
    </source>
</evidence>
<dbReference type="PANTHER" id="PTHR11774:SF6">
    <property type="entry name" value="PROTEIN FARNESYLTRANSFERASE SUBUNIT BETA"/>
    <property type="match status" value="1"/>
</dbReference>
<evidence type="ECO:0000256" key="4">
    <source>
        <dbReference type="ARBA" id="ARBA00022602"/>
    </source>
</evidence>
<dbReference type="GO" id="GO:0008270">
    <property type="term" value="F:zinc ion binding"/>
    <property type="evidence" value="ECO:0007669"/>
    <property type="project" value="UniProtKB-UniRule"/>
</dbReference>
<accession>V9DFF4</accession>
<comment type="similarity">
    <text evidence="1 9">Belongs to the protein prenyltransferase subunit beta family.</text>
</comment>
<keyword evidence="7" id="KW-0677">Repeat</keyword>
<dbReference type="VEuPathDB" id="FungiDB:G647_04433"/>
<feature type="domain" description="Prenyltransferase alpha-alpha toroid" evidence="10">
    <location>
        <begin position="65"/>
        <end position="440"/>
    </location>
</feature>
<keyword evidence="4 9" id="KW-0637">Prenyltransferase</keyword>
<comment type="subunit">
    <text evidence="9">Heterodimer of an alpha and a beta subunit.</text>
</comment>
<dbReference type="FunFam" id="1.50.10.20:FF:000014">
    <property type="entry name" value="Protein farnesyltransferase subunit beta"/>
    <property type="match status" value="1"/>
</dbReference>
<dbReference type="CDD" id="cd02893">
    <property type="entry name" value="FTase"/>
    <property type="match status" value="1"/>
</dbReference>
<dbReference type="Gene3D" id="1.50.10.20">
    <property type="match status" value="1"/>
</dbReference>
<keyword evidence="6 9" id="KW-0479">Metal-binding</keyword>
<dbReference type="EC" id="2.5.1.58" evidence="2 9"/>
<proteinExistence type="inferred from homology"/>
<dbReference type="GO" id="GO:0004660">
    <property type="term" value="F:protein farnesyltransferase activity"/>
    <property type="evidence" value="ECO:0007669"/>
    <property type="project" value="UniProtKB-UniRule"/>
</dbReference>
<name>V9DFF4_9EURO</name>
<dbReference type="SUPFAM" id="SSF48239">
    <property type="entry name" value="Terpenoid cyclases/Protein prenyltransferases"/>
    <property type="match status" value="1"/>
</dbReference>
<dbReference type="AlphaFoldDB" id="V9DFF4"/>
<dbReference type="InterPro" id="IPR026872">
    <property type="entry name" value="FTB"/>
</dbReference>
<dbReference type="GO" id="GO:0005965">
    <property type="term" value="C:protein farnesyltransferase complex"/>
    <property type="evidence" value="ECO:0007669"/>
    <property type="project" value="UniProtKB-UniRule"/>
</dbReference>
<keyword evidence="5 9" id="KW-0808">Transferase</keyword>
<dbReference type="OrthoDB" id="10261146at2759"/>
<dbReference type="InterPro" id="IPR045089">
    <property type="entry name" value="PGGT1B-like"/>
</dbReference>
<comment type="catalytic activity">
    <reaction evidence="9">
        <text>L-cysteinyl-[protein] + (2E,6E)-farnesyl diphosphate = S-(2E,6E)-farnesyl-L-cysteinyl-[protein] + diphosphate</text>
        <dbReference type="Rhea" id="RHEA:13345"/>
        <dbReference type="Rhea" id="RHEA-COMP:10131"/>
        <dbReference type="Rhea" id="RHEA-COMP:11535"/>
        <dbReference type="ChEBI" id="CHEBI:29950"/>
        <dbReference type="ChEBI" id="CHEBI:33019"/>
        <dbReference type="ChEBI" id="CHEBI:86019"/>
        <dbReference type="ChEBI" id="CHEBI:175763"/>
    </reaction>
</comment>
<dbReference type="GeneID" id="19982926"/>
<keyword evidence="8 9" id="KW-0862">Zinc</keyword>
<evidence type="ECO:0000256" key="3">
    <source>
        <dbReference type="ARBA" id="ARBA00015798"/>
    </source>
</evidence>
<comment type="cofactor">
    <cofactor evidence="9">
        <name>Zn(2+)</name>
        <dbReference type="ChEBI" id="CHEBI:29105"/>
    </cofactor>
    <text evidence="9">Binds 1 zinc ion per subunit.</text>
</comment>
<evidence type="ECO:0000256" key="9">
    <source>
        <dbReference type="RuleBase" id="RU365056"/>
    </source>
</evidence>
<dbReference type="RefSeq" id="XP_008726999.1">
    <property type="nucleotide sequence ID" value="XM_008728777.1"/>
</dbReference>
<evidence type="ECO:0000256" key="7">
    <source>
        <dbReference type="ARBA" id="ARBA00022737"/>
    </source>
</evidence>
<gene>
    <name evidence="11" type="ORF">G647_04433</name>
</gene>
<protein>
    <recommendedName>
        <fullName evidence="3 9">Protein farnesyltransferase subunit beta</fullName>
        <shortName evidence="9">FTase-beta</shortName>
        <ecNumber evidence="2 9">2.5.1.58</ecNumber>
    </recommendedName>
</protein>
<sequence length="474" mass="51879">MAASDEAEFQIPFYYRCEPPVLDALETETSTVQDKTVKECMPLLNEADDANRSLLDFNEFGLPHLEREKHIEFLHENLGEFPAPFVGIDASRPWMVYWALLGLYLLGEDISVFRSRVVKTVYSMQHPDGGIGGGFGQYAHLAGTYAALLSLALVGGEEAYGLIDREKMWHWLGRLKQADGGFQVSEGAEEDTRGALCGLLAISLLNLPLSLPPDSPARAAGLETFMDGLGEYLSRCQTFEGGIAASPGGEAHGSYAFCALACLCLYGPPDKTINKFLDVDALIWWLSSRQYAPEGGLAGRTNKLVDGCYSHWLGSSWPLIQAAVSGPRNSAGSKSLGVGENLYSSEGLARYILCCCQAEEGGLRDKPSKRPDSYHTCYTLCGLSTVEHSHTYALADEDDDPFSSAFSWEVSKAQIRSEQNGDKLFDTGARVNKIHPVYTIPHDAALAIRQWFLSRPLNVEAVRQLPHRPGRDGG</sequence>
<evidence type="ECO:0000313" key="12">
    <source>
        <dbReference type="Proteomes" id="UP000030678"/>
    </source>
</evidence>
<dbReference type="PANTHER" id="PTHR11774">
    <property type="entry name" value="GERANYLGERANYL TRANSFERASE TYPE BETA SUBUNIT"/>
    <property type="match status" value="1"/>
</dbReference>
<dbReference type="Pfam" id="PF00432">
    <property type="entry name" value="Prenyltrans"/>
    <property type="match status" value="1"/>
</dbReference>
<dbReference type="InterPro" id="IPR008930">
    <property type="entry name" value="Terpenoid_cyclase/PrenylTrfase"/>
</dbReference>
<comment type="function">
    <text evidence="9">Catalyzes the transfer of a farnesyl moiety from farnesyl diphosphate to a cysteine at the fourth position from the C-terminus of several proteins. The beta subunit is responsible for peptide-binding.</text>
</comment>
<dbReference type="Proteomes" id="UP000030678">
    <property type="component" value="Unassembled WGS sequence"/>
</dbReference>
<dbReference type="InterPro" id="IPR001330">
    <property type="entry name" value="Prenyltrans"/>
</dbReference>
<evidence type="ECO:0000259" key="10">
    <source>
        <dbReference type="Pfam" id="PF00432"/>
    </source>
</evidence>
<evidence type="ECO:0000256" key="1">
    <source>
        <dbReference type="ARBA" id="ARBA00010497"/>
    </source>
</evidence>
<dbReference type="HOGENOM" id="CLU_028946_1_0_1"/>